<sequence>MNSSPRQIPAQPAALQYGLPNFARRLAGTAAVKIVALGSSTMEGEGGIVAFPYRLEAALRQEYFERHKDLKDPKDQKRMIDVINRGLGGQEAPKERDRMQDDVIAENPQLVVWQIGTNSVWQEPKDNPPTLEQTINALRDGIEQVRNAGSIDIILMDLQYVPAVLTPATLKQTEAMVSAIADVASGMKVDLFRRFEFMKAWHELEDVSFDTMVDPTDTDRLHDSDWSTQRLAWNLSQLIFKAVDKTVM</sequence>
<evidence type="ECO:0000313" key="2">
    <source>
        <dbReference type="Proteomes" id="UP000184096"/>
    </source>
</evidence>
<dbReference type="InterPro" id="IPR051532">
    <property type="entry name" value="Ester_Hydrolysis_Enzymes"/>
</dbReference>
<dbReference type="PANTHER" id="PTHR30383:SF5">
    <property type="entry name" value="SGNH HYDROLASE-TYPE ESTERASE DOMAIN-CONTAINING PROTEIN"/>
    <property type="match status" value="1"/>
</dbReference>
<dbReference type="Gene3D" id="3.40.50.1110">
    <property type="entry name" value="SGNH hydrolase"/>
    <property type="match status" value="1"/>
</dbReference>
<dbReference type="EMBL" id="LT670849">
    <property type="protein sequence ID" value="SHN87069.1"/>
    <property type="molecule type" value="Genomic_DNA"/>
</dbReference>
<dbReference type="Pfam" id="PF25182">
    <property type="entry name" value="NonGDSL"/>
    <property type="match status" value="1"/>
</dbReference>
<dbReference type="SUPFAM" id="SSF52266">
    <property type="entry name" value="SGNH hydrolase"/>
    <property type="match status" value="1"/>
</dbReference>
<evidence type="ECO:0000313" key="1">
    <source>
        <dbReference type="EMBL" id="SHN87069.1"/>
    </source>
</evidence>
<keyword evidence="2" id="KW-1185">Reference proteome</keyword>
<reference evidence="2" key="1">
    <citation type="submission" date="2016-11" db="EMBL/GenBank/DDBJ databases">
        <authorList>
            <person name="Varghese N."/>
            <person name="Submissions S."/>
        </authorList>
    </citation>
    <scope>NUCLEOTIDE SEQUENCE [LARGE SCALE GENOMIC DNA]</scope>
    <source>
        <strain evidence="2">GAS401</strain>
    </source>
</reference>
<organism evidence="1 2">
    <name type="scientific">Bradyrhizobium erythrophlei</name>
    <dbReference type="NCBI Taxonomy" id="1437360"/>
    <lineage>
        <taxon>Bacteria</taxon>
        <taxon>Pseudomonadati</taxon>
        <taxon>Pseudomonadota</taxon>
        <taxon>Alphaproteobacteria</taxon>
        <taxon>Hyphomicrobiales</taxon>
        <taxon>Nitrobacteraceae</taxon>
        <taxon>Bradyrhizobium</taxon>
    </lineage>
</organism>
<accession>A0A1M7UVS8</accession>
<dbReference type="PANTHER" id="PTHR30383">
    <property type="entry name" value="THIOESTERASE 1/PROTEASE 1/LYSOPHOSPHOLIPASE L1"/>
    <property type="match status" value="1"/>
</dbReference>
<dbReference type="OrthoDB" id="7203637at2"/>
<name>A0A1M7UVS8_9BRAD</name>
<proteinExistence type="predicted"/>
<dbReference type="InterPro" id="IPR036514">
    <property type="entry name" value="SGNH_hydro_sf"/>
</dbReference>
<dbReference type="RefSeq" id="WP_072825034.1">
    <property type="nucleotide sequence ID" value="NZ_LT670849.1"/>
</dbReference>
<dbReference type="InterPro" id="IPR057572">
    <property type="entry name" value="NonGDSL"/>
</dbReference>
<dbReference type="GO" id="GO:0004622">
    <property type="term" value="F:phosphatidylcholine lysophospholipase activity"/>
    <property type="evidence" value="ECO:0007669"/>
    <property type="project" value="TreeGrafter"/>
</dbReference>
<gene>
    <name evidence="1" type="ORF">SAMN05444170_6984</name>
</gene>
<protein>
    <submittedName>
        <fullName evidence="1">GDSL-like Lipase/Acylhydrolase family protein</fullName>
    </submittedName>
</protein>
<dbReference type="AlphaFoldDB" id="A0A1M7UVS8"/>
<dbReference type="Proteomes" id="UP000184096">
    <property type="component" value="Chromosome I"/>
</dbReference>
<keyword evidence="1" id="KW-0378">Hydrolase</keyword>